<evidence type="ECO:0000313" key="3">
    <source>
        <dbReference type="Proteomes" id="UP000198614"/>
    </source>
</evidence>
<feature type="compositionally biased region" description="Low complexity" evidence="1">
    <location>
        <begin position="55"/>
        <end position="68"/>
    </location>
</feature>
<feature type="region of interest" description="Disordered" evidence="1">
    <location>
        <begin position="49"/>
        <end position="77"/>
    </location>
</feature>
<accession>A0A1G7P5N8</accession>
<protein>
    <submittedName>
        <fullName evidence="2">Uncharacterized protein</fullName>
    </submittedName>
</protein>
<evidence type="ECO:0000313" key="2">
    <source>
        <dbReference type="EMBL" id="SDF80889.1"/>
    </source>
</evidence>
<evidence type="ECO:0000256" key="1">
    <source>
        <dbReference type="SAM" id="MobiDB-lite"/>
    </source>
</evidence>
<sequence length="77" mass="7658">MTSAGVPGAGTPLRTAKPVIGLAVGRGTGPEGADVFERVLGALTARLPDGVAVERSSASPSRTSRSAAKGTRRGSVR</sequence>
<dbReference type="AlphaFoldDB" id="A0A1G7P5N8"/>
<dbReference type="Proteomes" id="UP000198614">
    <property type="component" value="Unassembled WGS sequence"/>
</dbReference>
<dbReference type="EMBL" id="FNAX01000011">
    <property type="protein sequence ID" value="SDF80889.1"/>
    <property type="molecule type" value="Genomic_DNA"/>
</dbReference>
<gene>
    <name evidence="2" type="ORF">SAMN05216260_11122</name>
</gene>
<proteinExistence type="predicted"/>
<name>A0A1G7P5N8_9ACTN</name>
<organism evidence="2 3">
    <name type="scientific">Streptomyces griseoaurantiacus</name>
    <dbReference type="NCBI Taxonomy" id="68213"/>
    <lineage>
        <taxon>Bacteria</taxon>
        <taxon>Bacillati</taxon>
        <taxon>Actinomycetota</taxon>
        <taxon>Actinomycetes</taxon>
        <taxon>Kitasatosporales</taxon>
        <taxon>Streptomycetaceae</taxon>
        <taxon>Streptomyces</taxon>
        <taxon>Streptomyces aurantiacus group</taxon>
    </lineage>
</organism>
<reference evidence="2 3" key="1">
    <citation type="submission" date="2016-10" db="EMBL/GenBank/DDBJ databases">
        <authorList>
            <person name="de Groot N.N."/>
        </authorList>
    </citation>
    <scope>NUCLEOTIDE SEQUENCE [LARGE SCALE GENOMIC DNA]</scope>
    <source>
        <strain evidence="2 3">CGMCC 4.1859</strain>
    </source>
</reference>